<proteinExistence type="predicted"/>
<gene>
    <name evidence="3" type="ORF">CE91St55_30950</name>
</gene>
<evidence type="ECO:0000313" key="3">
    <source>
        <dbReference type="EMBL" id="GKH01114.1"/>
    </source>
</evidence>
<organism evidence="3 4">
    <name type="scientific">Hungatella hathewayi</name>
    <dbReference type="NCBI Taxonomy" id="154046"/>
    <lineage>
        <taxon>Bacteria</taxon>
        <taxon>Bacillati</taxon>
        <taxon>Bacillota</taxon>
        <taxon>Clostridia</taxon>
        <taxon>Lachnospirales</taxon>
        <taxon>Lachnospiraceae</taxon>
        <taxon>Hungatella</taxon>
    </lineage>
</organism>
<dbReference type="Pfam" id="PF00596">
    <property type="entry name" value="Aldolase_II"/>
    <property type="match status" value="1"/>
</dbReference>
<accession>A0A413LG83</accession>
<dbReference type="InterPro" id="IPR050197">
    <property type="entry name" value="Aldolase_class_II_sugar_metab"/>
</dbReference>
<dbReference type="GO" id="GO:0016832">
    <property type="term" value="F:aldehyde-lyase activity"/>
    <property type="evidence" value="ECO:0007669"/>
    <property type="project" value="TreeGrafter"/>
</dbReference>
<keyword evidence="2" id="KW-0456">Lyase</keyword>
<reference evidence="3" key="1">
    <citation type="submission" date="2022-01" db="EMBL/GenBank/DDBJ databases">
        <title>Novel bile acid biosynthetic pathways are enriched in the microbiome of centenarians.</title>
        <authorList>
            <person name="Sato Y."/>
            <person name="Atarashi K."/>
            <person name="Plichta R.D."/>
            <person name="Arai Y."/>
            <person name="Sasajima S."/>
            <person name="Kearney M.S."/>
            <person name="Suda W."/>
            <person name="Takeshita K."/>
            <person name="Sasaki T."/>
            <person name="Okamoto S."/>
            <person name="Skelly N.A."/>
            <person name="Okamura Y."/>
            <person name="Vlamakis H."/>
            <person name="Li Y."/>
            <person name="Tanoue T."/>
            <person name="Takei H."/>
            <person name="Nittono H."/>
            <person name="Narushima S."/>
            <person name="Irie J."/>
            <person name="Itoh H."/>
            <person name="Moriya K."/>
            <person name="Sugiura Y."/>
            <person name="Suematsu M."/>
            <person name="Moritoki N."/>
            <person name="Shibata S."/>
            <person name="Littman R.D."/>
            <person name="Fischbach A.M."/>
            <person name="Uwamino Y."/>
            <person name="Inoue T."/>
            <person name="Honda A."/>
            <person name="Hattori M."/>
            <person name="Murai T."/>
            <person name="Xavier J.R."/>
            <person name="Hirose N."/>
            <person name="Honda K."/>
        </authorList>
    </citation>
    <scope>NUCLEOTIDE SEQUENCE</scope>
    <source>
        <strain evidence="3">CE91-St55</strain>
    </source>
</reference>
<keyword evidence="1" id="KW-0479">Metal-binding</keyword>
<evidence type="ECO:0000313" key="4">
    <source>
        <dbReference type="Proteomes" id="UP001055091"/>
    </source>
</evidence>
<dbReference type="GO" id="GO:0046872">
    <property type="term" value="F:metal ion binding"/>
    <property type="evidence" value="ECO:0007669"/>
    <property type="project" value="UniProtKB-KW"/>
</dbReference>
<dbReference type="Gene3D" id="3.40.225.10">
    <property type="entry name" value="Class II aldolase/adducin N-terminal domain"/>
    <property type="match status" value="1"/>
</dbReference>
<dbReference type="PANTHER" id="PTHR22789:SF0">
    <property type="entry name" value="3-OXO-TETRONATE 4-PHOSPHATE DECARBOXYLASE-RELATED"/>
    <property type="match status" value="1"/>
</dbReference>
<evidence type="ECO:0000256" key="1">
    <source>
        <dbReference type="ARBA" id="ARBA00022723"/>
    </source>
</evidence>
<dbReference type="SMART" id="SM01007">
    <property type="entry name" value="Aldolase_II"/>
    <property type="match status" value="1"/>
</dbReference>
<dbReference type="InterPro" id="IPR001303">
    <property type="entry name" value="Aldolase_II/adducin_N"/>
</dbReference>
<dbReference type="RefSeq" id="WP_006770596.1">
    <property type="nucleotide sequence ID" value="NZ_BQNJ01000001.1"/>
</dbReference>
<dbReference type="GeneID" id="93151900"/>
<name>A0A413LG83_9FIRM</name>
<dbReference type="GO" id="GO:0005829">
    <property type="term" value="C:cytosol"/>
    <property type="evidence" value="ECO:0007669"/>
    <property type="project" value="TreeGrafter"/>
</dbReference>
<dbReference type="EMBL" id="BQNJ01000001">
    <property type="protein sequence ID" value="GKH01114.1"/>
    <property type="molecule type" value="Genomic_DNA"/>
</dbReference>
<protein>
    <submittedName>
        <fullName evidence="3">Fructose-bisphosphate aldolase</fullName>
    </submittedName>
</protein>
<dbReference type="AlphaFoldDB" id="A0A413LG83"/>
<comment type="caution">
    <text evidence="3">The sequence shown here is derived from an EMBL/GenBank/DDBJ whole genome shotgun (WGS) entry which is preliminary data.</text>
</comment>
<sequence>MFEEIRNQVLKQARLAETLGLCQSGGGNFSMIDRESGMVCMTPHDTDRFQMSWRDVLVTDLEGNVLEKGPGLKPTSEIEIHLAVYRAREDILAVAHTHAPYTSVFAGLSMEVKPVLTEAMTYYGRAPLAPFGTPSTPQLAENIVKTLGEKGVAAVMEKHGLITASPFGIWDAVRKNLYVEETAKAYFRMIQLVGIEHVPSIDMDELDRMTEMLGIR</sequence>
<dbReference type="GO" id="GO:0019323">
    <property type="term" value="P:pentose catabolic process"/>
    <property type="evidence" value="ECO:0007669"/>
    <property type="project" value="TreeGrafter"/>
</dbReference>
<dbReference type="InterPro" id="IPR036409">
    <property type="entry name" value="Aldolase_II/adducin_N_sf"/>
</dbReference>
<evidence type="ECO:0000256" key="2">
    <source>
        <dbReference type="ARBA" id="ARBA00023239"/>
    </source>
</evidence>
<dbReference type="SUPFAM" id="SSF53639">
    <property type="entry name" value="AraD/HMP-PK domain-like"/>
    <property type="match status" value="1"/>
</dbReference>
<dbReference type="PANTHER" id="PTHR22789">
    <property type="entry name" value="FUCULOSE PHOSPHATE ALDOLASE"/>
    <property type="match status" value="1"/>
</dbReference>
<dbReference type="Proteomes" id="UP001055091">
    <property type="component" value="Unassembled WGS sequence"/>
</dbReference>